<protein>
    <submittedName>
        <fullName evidence="1">Uncharacterized protein</fullName>
    </submittedName>
</protein>
<keyword evidence="2" id="KW-1185">Reference proteome</keyword>
<organism evidence="1 2">
    <name type="scientific">Microthyrium microscopicum</name>
    <dbReference type="NCBI Taxonomy" id="703497"/>
    <lineage>
        <taxon>Eukaryota</taxon>
        <taxon>Fungi</taxon>
        <taxon>Dikarya</taxon>
        <taxon>Ascomycota</taxon>
        <taxon>Pezizomycotina</taxon>
        <taxon>Dothideomycetes</taxon>
        <taxon>Dothideomycetes incertae sedis</taxon>
        <taxon>Microthyriales</taxon>
        <taxon>Microthyriaceae</taxon>
        <taxon>Microthyrium</taxon>
    </lineage>
</organism>
<accession>A0A6A6UBQ5</accession>
<dbReference type="AlphaFoldDB" id="A0A6A6UBQ5"/>
<sequence>MRKACLESGNRLALRIVLRRSRFQLRLLDLEWTLSSLVQVEWTQWTGGRGLAWQKAEARRQDFPASGRHVRQSLLTPNLFLNLSLIFNLLPSTNNKTIPISLPLPYFQHPELRLQPPTRYVLNCLPSSRHPLFYQWRQPAAPTTVRLAPVLFSLSFYIWPQFFCSALLSDSSVILKDRCLKSKKVITFLFVG</sequence>
<evidence type="ECO:0000313" key="2">
    <source>
        <dbReference type="Proteomes" id="UP000799302"/>
    </source>
</evidence>
<name>A0A6A6UBQ5_9PEZI</name>
<evidence type="ECO:0000313" key="1">
    <source>
        <dbReference type="EMBL" id="KAF2668538.1"/>
    </source>
</evidence>
<proteinExistence type="predicted"/>
<dbReference type="Proteomes" id="UP000799302">
    <property type="component" value="Unassembled WGS sequence"/>
</dbReference>
<gene>
    <name evidence="1" type="ORF">BT63DRAFT_279750</name>
</gene>
<reference evidence="1" key="1">
    <citation type="journal article" date="2020" name="Stud. Mycol.">
        <title>101 Dothideomycetes genomes: a test case for predicting lifestyles and emergence of pathogens.</title>
        <authorList>
            <person name="Haridas S."/>
            <person name="Albert R."/>
            <person name="Binder M."/>
            <person name="Bloem J."/>
            <person name="Labutti K."/>
            <person name="Salamov A."/>
            <person name="Andreopoulos B."/>
            <person name="Baker S."/>
            <person name="Barry K."/>
            <person name="Bills G."/>
            <person name="Bluhm B."/>
            <person name="Cannon C."/>
            <person name="Castanera R."/>
            <person name="Culley D."/>
            <person name="Daum C."/>
            <person name="Ezra D."/>
            <person name="Gonzalez J."/>
            <person name="Henrissat B."/>
            <person name="Kuo A."/>
            <person name="Liang C."/>
            <person name="Lipzen A."/>
            <person name="Lutzoni F."/>
            <person name="Magnuson J."/>
            <person name="Mondo S."/>
            <person name="Nolan M."/>
            <person name="Ohm R."/>
            <person name="Pangilinan J."/>
            <person name="Park H.-J."/>
            <person name="Ramirez L."/>
            <person name="Alfaro M."/>
            <person name="Sun H."/>
            <person name="Tritt A."/>
            <person name="Yoshinaga Y."/>
            <person name="Zwiers L.-H."/>
            <person name="Turgeon B."/>
            <person name="Goodwin S."/>
            <person name="Spatafora J."/>
            <person name="Crous P."/>
            <person name="Grigoriev I."/>
        </authorList>
    </citation>
    <scope>NUCLEOTIDE SEQUENCE</scope>
    <source>
        <strain evidence="1">CBS 115976</strain>
    </source>
</reference>
<dbReference type="EMBL" id="MU004236">
    <property type="protein sequence ID" value="KAF2668538.1"/>
    <property type="molecule type" value="Genomic_DNA"/>
</dbReference>